<evidence type="ECO:0000313" key="3">
    <source>
        <dbReference type="Proteomes" id="UP001153076"/>
    </source>
</evidence>
<proteinExistence type="predicted"/>
<evidence type="ECO:0000313" key="2">
    <source>
        <dbReference type="EMBL" id="KAJ8433877.1"/>
    </source>
</evidence>
<dbReference type="Proteomes" id="UP001153076">
    <property type="component" value="Unassembled WGS sequence"/>
</dbReference>
<feature type="region of interest" description="Disordered" evidence="1">
    <location>
        <begin position="242"/>
        <end position="285"/>
    </location>
</feature>
<accession>A0A9Q1JZW9</accession>
<reference evidence="2" key="1">
    <citation type="submission" date="2022-04" db="EMBL/GenBank/DDBJ databases">
        <title>Carnegiea gigantea Genome sequencing and assembly v2.</title>
        <authorList>
            <person name="Copetti D."/>
            <person name="Sanderson M.J."/>
            <person name="Burquez A."/>
            <person name="Wojciechowski M.F."/>
        </authorList>
    </citation>
    <scope>NUCLEOTIDE SEQUENCE</scope>
    <source>
        <strain evidence="2">SGP5-SGP5p</strain>
        <tissue evidence="2">Aerial part</tissue>
    </source>
</reference>
<gene>
    <name evidence="2" type="ORF">Cgig2_021260</name>
</gene>
<comment type="caution">
    <text evidence="2">The sequence shown here is derived from an EMBL/GenBank/DDBJ whole genome shotgun (WGS) entry which is preliminary data.</text>
</comment>
<dbReference type="EMBL" id="JAKOGI010000513">
    <property type="protein sequence ID" value="KAJ8433877.1"/>
    <property type="molecule type" value="Genomic_DNA"/>
</dbReference>
<protein>
    <submittedName>
        <fullName evidence="2">Uncharacterized protein</fullName>
    </submittedName>
</protein>
<sequence length="285" mass="31405">MSSSCSSSETVPEGMVGVHIKGLHPQFPNLPAKIDGWVVYYICEDDRLKPLLAFISCIVDAGKDPKCHRVKSSDREPFNKLPKLSYFENDFFLAATEEAWALLSSLERGGTTTAEIAVDEAQRREEESHRRVETQAKSVGSAYSPLRIAVPREGTDCGDKPFPLRWRTKGRDKGLLRPRHLRPSLPRVARSYGPSWWRPKGGLSQIRIRSGGVGRVLSRALAVLGARQVSLRLGSAMLRTVEAGEDPNEVAFPYDISNGDDPDHPKSTVPLDGDSKEGSDDDPNA</sequence>
<dbReference type="AlphaFoldDB" id="A0A9Q1JZW9"/>
<organism evidence="2 3">
    <name type="scientific">Carnegiea gigantea</name>
    <dbReference type="NCBI Taxonomy" id="171969"/>
    <lineage>
        <taxon>Eukaryota</taxon>
        <taxon>Viridiplantae</taxon>
        <taxon>Streptophyta</taxon>
        <taxon>Embryophyta</taxon>
        <taxon>Tracheophyta</taxon>
        <taxon>Spermatophyta</taxon>
        <taxon>Magnoliopsida</taxon>
        <taxon>eudicotyledons</taxon>
        <taxon>Gunneridae</taxon>
        <taxon>Pentapetalae</taxon>
        <taxon>Caryophyllales</taxon>
        <taxon>Cactineae</taxon>
        <taxon>Cactaceae</taxon>
        <taxon>Cactoideae</taxon>
        <taxon>Echinocereeae</taxon>
        <taxon>Carnegiea</taxon>
    </lineage>
</organism>
<evidence type="ECO:0000256" key="1">
    <source>
        <dbReference type="SAM" id="MobiDB-lite"/>
    </source>
</evidence>
<name>A0A9Q1JZW9_9CARY</name>
<keyword evidence="3" id="KW-1185">Reference proteome</keyword>